<dbReference type="AlphaFoldDB" id="A0A0J8JMM8"/>
<reference evidence="1 2" key="1">
    <citation type="submission" date="2015-04" db="EMBL/GenBank/DDBJ databases">
        <title>Draft Genome Sequence of the Novel Agar-Digesting Marine Bacterium Q1.</title>
        <authorList>
            <person name="Li Y."/>
            <person name="Li D."/>
            <person name="Chen G."/>
            <person name="Du Z."/>
        </authorList>
    </citation>
    <scope>NUCLEOTIDE SEQUENCE [LARGE SCALE GENOMIC DNA]</scope>
    <source>
        <strain evidence="1 2">Q1</strain>
    </source>
</reference>
<dbReference type="OrthoDB" id="9792137at2"/>
<dbReference type="STRING" id="1513271.XM47_06625"/>
<dbReference type="Gene3D" id="3.90.850.10">
    <property type="entry name" value="Fumarylacetoacetase-like, C-terminal domain"/>
    <property type="match status" value="1"/>
</dbReference>
<gene>
    <name evidence="1" type="ORF">XM47_06625</name>
</gene>
<sequence length="254" mass="27691">MTQFNPEQAATELLKRRQNHLSSEPLAPSLTPSNLAQALAVQSQLIKLSDSQVSGWKCLLPIGPEQEILGPIFSSATFEQSPCPVVSTNGIAKIEPEIAFVFAKDLPAKSGGYTEQEIDDSIKSCHMALELLHNRFNQDVEFPQKLADCLVNQGLFIGPEISKEQAYNAAEIAIQISDGTTTQSFDGKHPNGLAQKPLYWLVNRLSELGIDIAKGQAMITGSYAGVVEIEINKEYSVSYQGIGEYSIEFSSANE</sequence>
<organism evidence="1 2">
    <name type="scientific">Catenovulum maritimum</name>
    <dbReference type="NCBI Taxonomy" id="1513271"/>
    <lineage>
        <taxon>Bacteria</taxon>
        <taxon>Pseudomonadati</taxon>
        <taxon>Pseudomonadota</taxon>
        <taxon>Gammaproteobacteria</taxon>
        <taxon>Alteromonadales</taxon>
        <taxon>Alteromonadaceae</taxon>
        <taxon>Catenovulum</taxon>
    </lineage>
</organism>
<protein>
    <recommendedName>
        <fullName evidence="3">Hydratase</fullName>
    </recommendedName>
</protein>
<dbReference type="InterPro" id="IPR050772">
    <property type="entry name" value="Hydratase-Decarb/MhpD_sf"/>
</dbReference>
<keyword evidence="2" id="KW-1185">Reference proteome</keyword>
<dbReference type="EMBL" id="LAZL01000008">
    <property type="protein sequence ID" value="KMT65866.1"/>
    <property type="molecule type" value="Genomic_DNA"/>
</dbReference>
<dbReference type="GO" id="GO:0005737">
    <property type="term" value="C:cytoplasm"/>
    <property type="evidence" value="ECO:0007669"/>
    <property type="project" value="TreeGrafter"/>
</dbReference>
<dbReference type="GO" id="GO:0008684">
    <property type="term" value="F:2-oxopent-4-enoate hydratase activity"/>
    <property type="evidence" value="ECO:0007669"/>
    <property type="project" value="TreeGrafter"/>
</dbReference>
<dbReference type="PANTHER" id="PTHR30143">
    <property type="entry name" value="ACID HYDRATASE"/>
    <property type="match status" value="1"/>
</dbReference>
<evidence type="ECO:0008006" key="3">
    <source>
        <dbReference type="Google" id="ProtNLM"/>
    </source>
</evidence>
<dbReference type="RefSeq" id="WP_048690987.1">
    <property type="nucleotide sequence ID" value="NZ_KQ130486.1"/>
</dbReference>
<accession>A0A0J8JMM8</accession>
<name>A0A0J8JMM8_9ALTE</name>
<evidence type="ECO:0000313" key="1">
    <source>
        <dbReference type="EMBL" id="KMT65866.1"/>
    </source>
</evidence>
<dbReference type="PATRIC" id="fig|1513271.3.peg.1359"/>
<dbReference type="PANTHER" id="PTHR30143:SF0">
    <property type="entry name" value="2-KETO-4-PENTENOATE HYDRATASE"/>
    <property type="match status" value="1"/>
</dbReference>
<dbReference type="InterPro" id="IPR036663">
    <property type="entry name" value="Fumarylacetoacetase_C_sf"/>
</dbReference>
<dbReference type="Proteomes" id="UP000037600">
    <property type="component" value="Unassembled WGS sequence"/>
</dbReference>
<proteinExistence type="predicted"/>
<dbReference type="SUPFAM" id="SSF56529">
    <property type="entry name" value="FAH"/>
    <property type="match status" value="1"/>
</dbReference>
<comment type="caution">
    <text evidence="1">The sequence shown here is derived from an EMBL/GenBank/DDBJ whole genome shotgun (WGS) entry which is preliminary data.</text>
</comment>
<evidence type="ECO:0000313" key="2">
    <source>
        <dbReference type="Proteomes" id="UP000037600"/>
    </source>
</evidence>